<dbReference type="Pfam" id="PF19291">
    <property type="entry name" value="TREH_N"/>
    <property type="match status" value="1"/>
</dbReference>
<dbReference type="InterPro" id="IPR008928">
    <property type="entry name" value="6-hairpin_glycosidase_sf"/>
</dbReference>
<dbReference type="Gene3D" id="1.50.10.10">
    <property type="match status" value="1"/>
</dbReference>
<dbReference type="PANTHER" id="PTHR31616:SF0">
    <property type="entry name" value="GLUCAN 1,4-ALPHA-GLUCOSIDASE"/>
    <property type="match status" value="1"/>
</dbReference>
<keyword evidence="3" id="KW-0378">Hydrolase</keyword>
<dbReference type="InterPro" id="IPR012341">
    <property type="entry name" value="6hp_glycosidase-like_sf"/>
</dbReference>
<protein>
    <submittedName>
        <fullName evidence="3">Glycoside hydrolase family 15 protein</fullName>
    </submittedName>
</protein>
<dbReference type="InterPro" id="IPR011613">
    <property type="entry name" value="GH15-like"/>
</dbReference>
<evidence type="ECO:0000313" key="3">
    <source>
        <dbReference type="EMBL" id="MFB9378217.1"/>
    </source>
</evidence>
<proteinExistence type="predicted"/>
<feature type="domain" description="Trehalase-like N-terminal" evidence="2">
    <location>
        <begin position="6"/>
        <end position="97"/>
    </location>
</feature>
<feature type="domain" description="GH15-like" evidence="1">
    <location>
        <begin position="213"/>
        <end position="579"/>
    </location>
</feature>
<dbReference type="SUPFAM" id="SSF48208">
    <property type="entry name" value="Six-hairpin glycosidases"/>
    <property type="match status" value="1"/>
</dbReference>
<dbReference type="GO" id="GO:0016787">
    <property type="term" value="F:hydrolase activity"/>
    <property type="evidence" value="ECO:0007669"/>
    <property type="project" value="UniProtKB-KW"/>
</dbReference>
<dbReference type="RefSeq" id="WP_380137255.1">
    <property type="nucleotide sequence ID" value="NZ_JBHLUI010000008.1"/>
</dbReference>
<dbReference type="EMBL" id="JBHMDM010000007">
    <property type="protein sequence ID" value="MFB9378217.1"/>
    <property type="molecule type" value="Genomic_DNA"/>
</dbReference>
<sequence length="588" mass="64913">MPDDRYPPIADHAVVGDGETAALVGLDARIGWACLPRFDSPAVLASLLDADRGGRWDLPVEGVTGTSQRYVEDTAVVVTQLRTADGVLEVTDVLAVAGEFEEKRSAARQTLLRRLRVVEGRVRVASDLRGFDGAAVDGARVPLPGGEGGRTLRLRSSRPGAEAHELVAGDTWTLALTWAEEPEVWTPAEVDAAIEETIRVWRSWAEHVTYSGPYVDAVRRSAITLKVCDHHVSGAVVAAVTSSLPEAIGGERNWDYRFTWVRDAAYTVYAMRRVGMVEESDGFLDWVLDACTHDDGRPDVLYTLDGHIPGEEQDDDRYEGYRGSRPVRWGNGAAGQLQHDVYGEILDCAWQFVRAGGQVDDRRFDRLRHLATLARENAETPDQGIWEIRDAGRPFTYSVAMCQVALDRFARIARATGREESALEWEEAAEALRAELLERAWSAEDGCFTEHLDQPGTLDASLLALPLRRVVDAADPRMVATTAAVVDKLRAGEDLLYRYLHTDSPDGLEGEEGAFLLCSFWWVDNLVQSGRVEQARDLFEKLLRRQNHVGLLSEEIDPENGEFLGNFPQAFSHIGLISSAVLLDRAAG</sequence>
<reference evidence="3 4" key="1">
    <citation type="submission" date="2024-09" db="EMBL/GenBank/DDBJ databases">
        <authorList>
            <person name="Sun Q."/>
            <person name="Mori K."/>
        </authorList>
    </citation>
    <scope>NUCLEOTIDE SEQUENCE [LARGE SCALE GENOMIC DNA]</scope>
    <source>
        <strain evidence="3 4">TISTR 1856</strain>
    </source>
</reference>
<dbReference type="Pfam" id="PF00723">
    <property type="entry name" value="Glyco_hydro_15"/>
    <property type="match status" value="1"/>
</dbReference>
<dbReference type="PANTHER" id="PTHR31616">
    <property type="entry name" value="TREHALASE"/>
    <property type="match status" value="1"/>
</dbReference>
<accession>A0ABV5LVV5</accession>
<comment type="caution">
    <text evidence="3">The sequence shown here is derived from an EMBL/GenBank/DDBJ whole genome shotgun (WGS) entry which is preliminary data.</text>
</comment>
<dbReference type="InterPro" id="IPR045582">
    <property type="entry name" value="Trehalase-like_N"/>
</dbReference>
<dbReference type="Proteomes" id="UP001589748">
    <property type="component" value="Unassembled WGS sequence"/>
</dbReference>
<evidence type="ECO:0000259" key="2">
    <source>
        <dbReference type="Pfam" id="PF19291"/>
    </source>
</evidence>
<name>A0ABV5LVV5_9ACTN</name>
<evidence type="ECO:0000313" key="4">
    <source>
        <dbReference type="Proteomes" id="UP001589748"/>
    </source>
</evidence>
<gene>
    <name evidence="3" type="ORF">ACFFVI_14695</name>
</gene>
<organism evidence="3 4">
    <name type="scientific">Kineococcus gynurae</name>
    <dbReference type="NCBI Taxonomy" id="452979"/>
    <lineage>
        <taxon>Bacteria</taxon>
        <taxon>Bacillati</taxon>
        <taxon>Actinomycetota</taxon>
        <taxon>Actinomycetes</taxon>
        <taxon>Kineosporiales</taxon>
        <taxon>Kineosporiaceae</taxon>
        <taxon>Kineococcus</taxon>
    </lineage>
</organism>
<evidence type="ECO:0000259" key="1">
    <source>
        <dbReference type="Pfam" id="PF00723"/>
    </source>
</evidence>
<keyword evidence="4" id="KW-1185">Reference proteome</keyword>